<feature type="region of interest" description="Disordered" evidence="1">
    <location>
        <begin position="1"/>
        <end position="365"/>
    </location>
</feature>
<name>A0A182W8K0_9DIPT</name>
<evidence type="ECO:0000256" key="1">
    <source>
        <dbReference type="SAM" id="MobiDB-lite"/>
    </source>
</evidence>
<dbReference type="InterPro" id="IPR028171">
    <property type="entry name" value="Codanin-1_C"/>
</dbReference>
<dbReference type="Proteomes" id="UP000075920">
    <property type="component" value="Unassembled WGS sequence"/>
</dbReference>
<dbReference type="EnsemblMetazoa" id="AMIN006674-RA">
    <property type="protein sequence ID" value="AMIN006674-PA"/>
    <property type="gene ID" value="AMIN006674"/>
</dbReference>
<dbReference type="VEuPathDB" id="VectorBase:AMIN006674"/>
<dbReference type="PANTHER" id="PTHR28678:SF1">
    <property type="entry name" value="CODANIN-1"/>
    <property type="match status" value="1"/>
</dbReference>
<reference evidence="3" key="2">
    <citation type="submission" date="2020-05" db="UniProtKB">
        <authorList>
            <consortium name="EnsemblMetazoa"/>
        </authorList>
    </citation>
    <scope>IDENTIFICATION</scope>
    <source>
        <strain evidence="3">MINIMUS1</strain>
    </source>
</reference>
<accession>A0A182W8K0</accession>
<dbReference type="GO" id="GO:0006325">
    <property type="term" value="P:chromatin organization"/>
    <property type="evidence" value="ECO:0007669"/>
    <property type="project" value="TreeGrafter"/>
</dbReference>
<dbReference type="Pfam" id="PF15296">
    <property type="entry name" value="Codanin-1_C"/>
    <property type="match status" value="1"/>
</dbReference>
<dbReference type="PANTHER" id="PTHR28678">
    <property type="entry name" value="CODANIN-1"/>
    <property type="match status" value="1"/>
</dbReference>
<protein>
    <submittedName>
        <fullName evidence="3">Codanin-1_C domain-containing protein</fullName>
    </submittedName>
</protein>
<dbReference type="STRING" id="112268.A0A182W8K0"/>
<feature type="compositionally biased region" description="Polar residues" evidence="1">
    <location>
        <begin position="260"/>
        <end position="280"/>
    </location>
</feature>
<organism evidence="3 4">
    <name type="scientific">Anopheles minimus</name>
    <dbReference type="NCBI Taxonomy" id="112268"/>
    <lineage>
        <taxon>Eukaryota</taxon>
        <taxon>Metazoa</taxon>
        <taxon>Ecdysozoa</taxon>
        <taxon>Arthropoda</taxon>
        <taxon>Hexapoda</taxon>
        <taxon>Insecta</taxon>
        <taxon>Pterygota</taxon>
        <taxon>Neoptera</taxon>
        <taxon>Endopterygota</taxon>
        <taxon>Diptera</taxon>
        <taxon>Nematocera</taxon>
        <taxon>Culicoidea</taxon>
        <taxon>Culicidae</taxon>
        <taxon>Anophelinae</taxon>
        <taxon>Anopheles</taxon>
    </lineage>
</organism>
<keyword evidence="4" id="KW-1185">Reference proteome</keyword>
<evidence type="ECO:0000313" key="3">
    <source>
        <dbReference type="EnsemblMetazoa" id="AMIN006674-PA"/>
    </source>
</evidence>
<feature type="compositionally biased region" description="Polar residues" evidence="1">
    <location>
        <begin position="59"/>
        <end position="69"/>
    </location>
</feature>
<dbReference type="InterPro" id="IPR040031">
    <property type="entry name" value="Codanin-1"/>
</dbReference>
<feature type="compositionally biased region" description="Polar residues" evidence="1">
    <location>
        <begin position="293"/>
        <end position="304"/>
    </location>
</feature>
<evidence type="ECO:0000259" key="2">
    <source>
        <dbReference type="Pfam" id="PF15296"/>
    </source>
</evidence>
<dbReference type="GO" id="GO:0005634">
    <property type="term" value="C:nucleus"/>
    <property type="evidence" value="ECO:0007669"/>
    <property type="project" value="TreeGrafter"/>
</dbReference>
<proteinExistence type="predicted"/>
<evidence type="ECO:0000313" key="4">
    <source>
        <dbReference type="Proteomes" id="UP000075920"/>
    </source>
</evidence>
<sequence length="1478" mass="165477">SSKIAPPRCDTPRKASAGNVLQSNPSAQLRKLSISDGSCYPTSGIPSAPTPTPEGHPTNRASELDTTGTPVHLIARELFDPRGGLPGVCESGTKPTTDFRTLENLATDDSELKGAIGCSTPKRFPPPTGAADGQGTPGNNDNQVSSRYRTANEAVFATPPRSNNVSRSSAGNMLLSFTSTPIAGSRGKTTVQHGSSRSGSLEVSCPSPNTFGNDSQRQDASGLSDGSKTTGRRSKTGLPCLGDYIVAQTVKPHRNRRSPFASNNSGCNKEPSGLNSSSAPYSPVFVDDDFPQLNVTPNKDSQTPGGDDGPHVRKRGSLNTKKSFNESLDPPAGSSGKKSGTQRRRIAPTTVSRVVSGRHDFNSSSFRSENNIISIESHEDASHDPRGMLRHLKDEIQSDFLQAERAEMQRNIRAKQSLHRSFNHVDNAIPSTDLTTNNAGDLVPMDCEKEGTIPPKMILIIEFDKVTQKLTIDRLVIIYSLLMDLNLVPNMLNELAYLINLVSTERYIASQGSLETTSAVTGKDAEEFSRVLRSPHNCVYFATEVLYHQRILLALLDSTSLRVVTENEQLAALHPTLNGFLRDMLAQKMKLENPFINQSSGGGDPLLNNSITNVFYQQENDTKDHFPSSKEFSAFNKQRDLFYAALRMWETEHLNPAWEFETKLGPKVRAMLDILNHPINMSHLAKLFSAQLIISFNFDNSASELQMALPNIDLTKLSKLRQRLVGPSIFSTQYLFPGSQMFFRDFIVASENHQIFIEQLKAVLIHELLQMNGSTYEIFSICSVENTTRAEYVVRPETIATMRLLAKFIGFIIARPFHYEGGRNTIVENRQIELRNLLLPSFDVQPVLLRSVTERKLVITVPWLVQYLSMLDLVTLRLRYYEELFRILHDIYKSTSAYGFAANSDLFAIPTSRFIVRSCLDWLFEQSNVPEEYYNSSSMLSSIINDSTTDQTACVTIQKSKDSTSNQNPIAFNALLENILSAACPFLADFRVSVMPSRVEKTVSRTGRYRHITTRYSEVATQHQSSVVSELATTLDISSTSAGHNRSKSSHGNVQQRLVEGFLQSQSQSLRRTVELIVDRSTSAVIKDFQMLFILPEKKAVTDRIGAVQAVDLENTKRTIQTICDEALDRINNTWESHVPKMLNKRITEAFDALLPVETLEPVRKLCKNIALEKCLQKSGEWRQSYMSITGLFCKDVERESQSLVHKYQNQQQKPHPTNANQTEFTVAENCSIIPSGLYVKLQLLVHHAACNPEQITTSELNEFLTQIDAFLEQSGLTTTPMMDRILAFMLLQLVLLIIKSRCDLCVPELFQRAVKIWKHKKLARFCLPPAQEPDEPSGVDALTTHERSLVYPAEIEQYRRQQMQRDTNYIFSHVVSKRFIRMLEANVTPQPHYELYAEFINILLEAEIITKDLLNDQFVTLFHEDWPQCTLDRVSGVINRVLQKSGPSARHGHNIDDSHSEMFMAMLSDFARDITEL</sequence>
<reference evidence="4" key="1">
    <citation type="submission" date="2013-03" db="EMBL/GenBank/DDBJ databases">
        <title>The Genome Sequence of Anopheles minimus MINIMUS1.</title>
        <authorList>
            <consortium name="The Broad Institute Genomics Platform"/>
            <person name="Neafsey D.E."/>
            <person name="Walton C."/>
            <person name="Walker B."/>
            <person name="Young S.K."/>
            <person name="Zeng Q."/>
            <person name="Gargeya S."/>
            <person name="Fitzgerald M."/>
            <person name="Haas B."/>
            <person name="Abouelleil A."/>
            <person name="Allen A.W."/>
            <person name="Alvarado L."/>
            <person name="Arachchi H.M."/>
            <person name="Berlin A.M."/>
            <person name="Chapman S.B."/>
            <person name="Gainer-Dewar J."/>
            <person name="Goldberg J."/>
            <person name="Griggs A."/>
            <person name="Gujja S."/>
            <person name="Hansen M."/>
            <person name="Howarth C."/>
            <person name="Imamovic A."/>
            <person name="Ireland A."/>
            <person name="Larimer J."/>
            <person name="McCowan C."/>
            <person name="Murphy C."/>
            <person name="Pearson M."/>
            <person name="Poon T.W."/>
            <person name="Priest M."/>
            <person name="Roberts A."/>
            <person name="Saif S."/>
            <person name="Shea T."/>
            <person name="Sisk P."/>
            <person name="Sykes S."/>
            <person name="Wortman J."/>
            <person name="Nusbaum C."/>
            <person name="Birren B."/>
        </authorList>
    </citation>
    <scope>NUCLEOTIDE SEQUENCE [LARGE SCALE GENOMIC DNA]</scope>
    <source>
        <strain evidence="4">MINIMUS1</strain>
    </source>
</reference>
<feature type="compositionally biased region" description="Polar residues" evidence="1">
    <location>
        <begin position="137"/>
        <end position="149"/>
    </location>
</feature>
<feature type="domain" description="Codanin-1 C-terminal" evidence="2">
    <location>
        <begin position="973"/>
        <end position="1103"/>
    </location>
</feature>
<feature type="compositionally biased region" description="Polar residues" evidence="1">
    <location>
        <begin position="317"/>
        <end position="326"/>
    </location>
</feature>
<feature type="compositionally biased region" description="Polar residues" evidence="1">
    <location>
        <begin position="160"/>
        <end position="229"/>
    </location>
</feature>